<dbReference type="Pfam" id="PF05036">
    <property type="entry name" value="SPOR"/>
    <property type="match status" value="1"/>
</dbReference>
<evidence type="ECO:0000313" key="5">
    <source>
        <dbReference type="Proteomes" id="UP001597314"/>
    </source>
</evidence>
<gene>
    <name evidence="4" type="ORF">ACFSOX_01585</name>
</gene>
<feature type="compositionally biased region" description="Pro residues" evidence="1">
    <location>
        <begin position="97"/>
        <end position="110"/>
    </location>
</feature>
<keyword evidence="2" id="KW-0472">Membrane</keyword>
<comment type="caution">
    <text evidence="4">The sequence shown here is derived from an EMBL/GenBank/DDBJ whole genome shotgun (WGS) entry which is preliminary data.</text>
</comment>
<keyword evidence="5" id="KW-1185">Reference proteome</keyword>
<dbReference type="RefSeq" id="WP_378476031.1">
    <property type="nucleotide sequence ID" value="NZ_JBHUIW010000001.1"/>
</dbReference>
<feature type="transmembrane region" description="Helical" evidence="2">
    <location>
        <begin position="311"/>
        <end position="331"/>
    </location>
</feature>
<dbReference type="InterPro" id="IPR007730">
    <property type="entry name" value="SPOR-like_dom"/>
</dbReference>
<dbReference type="SUPFAM" id="SSF110997">
    <property type="entry name" value="Sporulation related repeat"/>
    <property type="match status" value="1"/>
</dbReference>
<accession>A0ABW5AFZ9</accession>
<proteinExistence type="predicted"/>
<evidence type="ECO:0000256" key="2">
    <source>
        <dbReference type="SAM" id="Phobius"/>
    </source>
</evidence>
<feature type="compositionally biased region" description="Low complexity" evidence="1">
    <location>
        <begin position="463"/>
        <end position="488"/>
    </location>
</feature>
<feature type="compositionally biased region" description="Basic and acidic residues" evidence="1">
    <location>
        <begin position="53"/>
        <end position="78"/>
    </location>
</feature>
<reference evidence="5" key="1">
    <citation type="journal article" date="2019" name="Int. J. Syst. Evol. Microbiol.">
        <title>The Global Catalogue of Microorganisms (GCM) 10K type strain sequencing project: providing services to taxonomists for standard genome sequencing and annotation.</title>
        <authorList>
            <consortium name="The Broad Institute Genomics Platform"/>
            <consortium name="The Broad Institute Genome Sequencing Center for Infectious Disease"/>
            <person name="Wu L."/>
            <person name="Ma J."/>
        </authorList>
    </citation>
    <scope>NUCLEOTIDE SEQUENCE [LARGE SCALE GENOMIC DNA]</scope>
    <source>
        <strain evidence="5">CGMCC 1.6774</strain>
    </source>
</reference>
<dbReference type="Proteomes" id="UP001597314">
    <property type="component" value="Unassembled WGS sequence"/>
</dbReference>
<feature type="compositionally biased region" description="Low complexity" evidence="1">
    <location>
        <begin position="11"/>
        <end position="29"/>
    </location>
</feature>
<feature type="compositionally biased region" description="Basic and acidic residues" evidence="1">
    <location>
        <begin position="1"/>
        <end position="10"/>
    </location>
</feature>
<feature type="region of interest" description="Disordered" evidence="1">
    <location>
        <begin position="1"/>
        <end position="228"/>
    </location>
</feature>
<feature type="region of interest" description="Disordered" evidence="1">
    <location>
        <begin position="357"/>
        <end position="488"/>
    </location>
</feature>
<feature type="domain" description="SPOR" evidence="3">
    <location>
        <begin position="496"/>
        <end position="581"/>
    </location>
</feature>
<feature type="compositionally biased region" description="Basic and acidic residues" evidence="1">
    <location>
        <begin position="270"/>
        <end position="285"/>
    </location>
</feature>
<evidence type="ECO:0000313" key="4">
    <source>
        <dbReference type="EMBL" id="MFD2180829.1"/>
    </source>
</evidence>
<dbReference type="Gene3D" id="3.30.70.1070">
    <property type="entry name" value="Sporulation related repeat"/>
    <property type="match status" value="1"/>
</dbReference>
<evidence type="ECO:0000259" key="3">
    <source>
        <dbReference type="PROSITE" id="PS51724"/>
    </source>
</evidence>
<dbReference type="PROSITE" id="PS51724">
    <property type="entry name" value="SPOR"/>
    <property type="match status" value="1"/>
</dbReference>
<feature type="compositionally biased region" description="Low complexity" evidence="1">
    <location>
        <begin position="167"/>
        <end position="176"/>
    </location>
</feature>
<sequence>MAEDRYRRTDGPGATAARAAPRTDPATDPLVELARLIGQNEPVAYEPSSRMSRMRDGITRDGAPDRLTRDGVESRIERGPAPSFRRSEPIASVAVEPPQPDPVPYEPGYPEPRFGRSPSDYARGGGEPRYADPSLDADARHPDQRYSGYTEPPPPRAAAADPRRGDPPAWLTARAEVPPEPRAADTGWRAPRSRDAAPPPAPSVPAAEPAWDAGYADPHGRPRDAGYAAAEPMFTGQPEPLAMTREDALEYDPRYAPAADGAFEAGETYDPARDPARDPTRDHDYYGAAYDGRYAAEDDARAEPPSRRRGFMVAAAILAVAVVGTAGAYGWRSMKGGPSEAGGPPVVRADTSPKKIASAVQGGDKQIYERVGGGQNERLVPREEQPVAVRDMSGDATSNLPPQVSAPATVPSASPGDPKRIRTVTIRPESEANQGRPPAATPVAPARPAAAAPAAPAQPRPAAPAGNAPMAITPQAAPAAPAPAARTAMTTPAPTALESGGYVVQLSAQKTPEEARASFRAMQSKYPSVLSDRQVLVKKKDLGAKGIYYGSQVGPFTTREAAIQLCENLKAAGGNCLVQKN</sequence>
<keyword evidence="2" id="KW-1133">Transmembrane helix</keyword>
<feature type="region of interest" description="Disordered" evidence="1">
    <location>
        <begin position="259"/>
        <end position="286"/>
    </location>
</feature>
<dbReference type="InterPro" id="IPR036680">
    <property type="entry name" value="SPOR-like_sf"/>
</dbReference>
<keyword evidence="2" id="KW-0812">Transmembrane</keyword>
<protein>
    <submittedName>
        <fullName evidence="4">SPOR domain-containing protein</fullName>
    </submittedName>
</protein>
<dbReference type="EMBL" id="JBHUIW010000001">
    <property type="protein sequence ID" value="MFD2180829.1"/>
    <property type="molecule type" value="Genomic_DNA"/>
</dbReference>
<name>A0ABW5AFZ9_9BRAD</name>
<feature type="compositionally biased region" description="Low complexity" evidence="1">
    <location>
        <begin position="436"/>
        <end position="455"/>
    </location>
</feature>
<evidence type="ECO:0000256" key="1">
    <source>
        <dbReference type="SAM" id="MobiDB-lite"/>
    </source>
</evidence>
<organism evidence="4 5">
    <name type="scientific">Rhodoplanes azumiensis</name>
    <dbReference type="NCBI Taxonomy" id="1897628"/>
    <lineage>
        <taxon>Bacteria</taxon>
        <taxon>Pseudomonadati</taxon>
        <taxon>Pseudomonadota</taxon>
        <taxon>Alphaproteobacteria</taxon>
        <taxon>Hyphomicrobiales</taxon>
        <taxon>Nitrobacteraceae</taxon>
        <taxon>Rhodoplanes</taxon>
    </lineage>
</organism>